<dbReference type="Gene3D" id="3.30.70.270">
    <property type="match status" value="1"/>
</dbReference>
<dbReference type="NCBIfam" id="TIGR00229">
    <property type="entry name" value="sensory_box"/>
    <property type="match status" value="1"/>
</dbReference>
<dbReference type="CDD" id="cd00130">
    <property type="entry name" value="PAS"/>
    <property type="match status" value="1"/>
</dbReference>
<evidence type="ECO:0000259" key="2">
    <source>
        <dbReference type="PROSITE" id="PS50112"/>
    </source>
</evidence>
<dbReference type="PROSITE" id="PS50113">
    <property type="entry name" value="PAC"/>
    <property type="match status" value="1"/>
</dbReference>
<dbReference type="SMART" id="SM00091">
    <property type="entry name" value="PAS"/>
    <property type="match status" value="1"/>
</dbReference>
<evidence type="ECO:0000259" key="3">
    <source>
        <dbReference type="PROSITE" id="PS50113"/>
    </source>
</evidence>
<dbReference type="SMART" id="SM00267">
    <property type="entry name" value="GGDEF"/>
    <property type="match status" value="1"/>
</dbReference>
<dbReference type="EC" id="3.1.4.52" evidence="6"/>
<dbReference type="InterPro" id="IPR001610">
    <property type="entry name" value="PAC"/>
</dbReference>
<dbReference type="EMBL" id="CABVOU010000027">
    <property type="protein sequence ID" value="VVZ94942.1"/>
    <property type="molecule type" value="Genomic_DNA"/>
</dbReference>
<proteinExistence type="predicted"/>
<feature type="domain" description="EAL" evidence="4">
    <location>
        <begin position="369"/>
        <end position="464"/>
    </location>
</feature>
<dbReference type="InterPro" id="IPR000014">
    <property type="entry name" value="PAS"/>
</dbReference>
<reference evidence="6 7" key="1">
    <citation type="submission" date="2019-09" db="EMBL/GenBank/DDBJ databases">
        <authorList>
            <person name="Criscuolo A."/>
        </authorList>
    </citation>
    <scope>NUCLEOTIDE SEQUENCE [LARGE SCALE GENOMIC DNA]</scope>
    <source>
        <strain evidence="7">3(2)</strain>
    </source>
</reference>
<dbReference type="Pfam" id="PF08448">
    <property type="entry name" value="PAS_4"/>
    <property type="match status" value="1"/>
</dbReference>
<dbReference type="CDD" id="cd01949">
    <property type="entry name" value="GGDEF"/>
    <property type="match status" value="1"/>
</dbReference>
<dbReference type="PROSITE" id="PS50112">
    <property type="entry name" value="PAS"/>
    <property type="match status" value="1"/>
</dbReference>
<dbReference type="InterPro" id="IPR000700">
    <property type="entry name" value="PAS-assoc_C"/>
</dbReference>
<keyword evidence="1" id="KW-0812">Transmembrane</keyword>
<dbReference type="AlphaFoldDB" id="A0A5K1I7A1"/>
<dbReference type="PROSITE" id="PS50883">
    <property type="entry name" value="EAL"/>
    <property type="match status" value="1"/>
</dbReference>
<dbReference type="SUPFAM" id="SSF55073">
    <property type="entry name" value="Nucleotide cyclase"/>
    <property type="match status" value="1"/>
</dbReference>
<dbReference type="InterPro" id="IPR013656">
    <property type="entry name" value="PAS_4"/>
</dbReference>
<dbReference type="InterPro" id="IPR001633">
    <property type="entry name" value="EAL_dom"/>
</dbReference>
<evidence type="ECO:0000313" key="6">
    <source>
        <dbReference type="EMBL" id="VVZ94942.1"/>
    </source>
</evidence>
<keyword evidence="6" id="KW-0378">Hydrolase</keyword>
<dbReference type="Gene3D" id="3.30.450.20">
    <property type="entry name" value="PAS domain"/>
    <property type="match status" value="1"/>
</dbReference>
<dbReference type="Pfam" id="PF00563">
    <property type="entry name" value="EAL"/>
    <property type="match status" value="1"/>
</dbReference>
<keyword evidence="1" id="KW-0472">Membrane</keyword>
<evidence type="ECO:0000313" key="7">
    <source>
        <dbReference type="Proteomes" id="UP000326725"/>
    </source>
</evidence>
<sequence length="464" mass="52035">MLLIAGTKKRQQSDMDSLPDMLRAGLMPGGFAIAGLTLSYFLALSLGLVRLVMGRSRELLAAQKRLAAQYDIEQRFRPLYLYHPDGVFSLDCRGNLVTANAACREITGRRNEDILGSHFSRLLESQDIERMQVLFASTLAGEPSRVEFQLQHRDGELKSIDLTTLPIIVEGVTQGVFGIAKDITQQREHEAQIAYQACHDLLTGRSNHAVLNECLEEAFHQARRKQRLMAVMHLDLDGFKTVNDGLGYHVGNRLLVAVADRLRALARSDDTVARLAGDEFCLLIPSLESREAGSALADRVIDALSRPYDIDGKLLHVSSSMGIASNDPEVLHAQELRQRADLAMSVAKRQGRNTWQWYQGESREATRQDVLLRHDLYTALQDDQFELHYQPIVEAGSGLIRGFEALVRWYHPERGMISPGLFIPLAEQTGQIIPLGRWVLNRACRDAVVRRALADDKRCQLHLL</sequence>
<keyword evidence="1" id="KW-1133">Transmembrane helix</keyword>
<gene>
    <name evidence="6" type="primary">gmr_1</name>
    <name evidence="6" type="ORF">HALO32_01006</name>
</gene>
<protein>
    <submittedName>
        <fullName evidence="6">Cyclic di-GMP phosphodiesterase Gmr</fullName>
        <ecNumber evidence="6">3.1.4.52</ecNumber>
    </submittedName>
</protein>
<dbReference type="PANTHER" id="PTHR44757">
    <property type="entry name" value="DIGUANYLATE CYCLASE DGCP"/>
    <property type="match status" value="1"/>
</dbReference>
<dbReference type="InterPro" id="IPR052155">
    <property type="entry name" value="Biofilm_reg_signaling"/>
</dbReference>
<dbReference type="InterPro" id="IPR035919">
    <property type="entry name" value="EAL_sf"/>
</dbReference>
<dbReference type="InterPro" id="IPR035965">
    <property type="entry name" value="PAS-like_dom_sf"/>
</dbReference>
<feature type="domain" description="GGDEF" evidence="5">
    <location>
        <begin position="227"/>
        <end position="360"/>
    </location>
</feature>
<dbReference type="Pfam" id="PF00990">
    <property type="entry name" value="GGDEF"/>
    <property type="match status" value="1"/>
</dbReference>
<evidence type="ECO:0000256" key="1">
    <source>
        <dbReference type="SAM" id="Phobius"/>
    </source>
</evidence>
<dbReference type="SMART" id="SM00086">
    <property type="entry name" value="PAC"/>
    <property type="match status" value="1"/>
</dbReference>
<dbReference type="InterPro" id="IPR029787">
    <property type="entry name" value="Nucleotide_cyclase"/>
</dbReference>
<organism evidence="6 7">
    <name type="scientific">Halomonas lysinitropha</name>
    <dbReference type="NCBI Taxonomy" id="2607506"/>
    <lineage>
        <taxon>Bacteria</taxon>
        <taxon>Pseudomonadati</taxon>
        <taxon>Pseudomonadota</taxon>
        <taxon>Gammaproteobacteria</taxon>
        <taxon>Oceanospirillales</taxon>
        <taxon>Halomonadaceae</taxon>
        <taxon>Halomonas</taxon>
    </lineage>
</organism>
<dbReference type="GO" id="GO:0071111">
    <property type="term" value="F:cyclic-guanylate-specific phosphodiesterase activity"/>
    <property type="evidence" value="ECO:0007669"/>
    <property type="project" value="UniProtKB-EC"/>
</dbReference>
<evidence type="ECO:0000259" key="4">
    <source>
        <dbReference type="PROSITE" id="PS50883"/>
    </source>
</evidence>
<feature type="domain" description="PAS" evidence="2">
    <location>
        <begin position="72"/>
        <end position="142"/>
    </location>
</feature>
<dbReference type="SUPFAM" id="SSF55785">
    <property type="entry name" value="PYP-like sensor domain (PAS domain)"/>
    <property type="match status" value="1"/>
</dbReference>
<dbReference type="Gene3D" id="3.20.20.450">
    <property type="entry name" value="EAL domain"/>
    <property type="match status" value="1"/>
</dbReference>
<dbReference type="Proteomes" id="UP000326725">
    <property type="component" value="Unassembled WGS sequence"/>
</dbReference>
<dbReference type="InterPro" id="IPR043128">
    <property type="entry name" value="Rev_trsase/Diguanyl_cyclase"/>
</dbReference>
<dbReference type="NCBIfam" id="TIGR00254">
    <property type="entry name" value="GGDEF"/>
    <property type="match status" value="1"/>
</dbReference>
<dbReference type="PROSITE" id="PS50887">
    <property type="entry name" value="GGDEF"/>
    <property type="match status" value="1"/>
</dbReference>
<dbReference type="PANTHER" id="PTHR44757:SF2">
    <property type="entry name" value="BIOFILM ARCHITECTURE MAINTENANCE PROTEIN MBAA"/>
    <property type="match status" value="1"/>
</dbReference>
<dbReference type="SUPFAM" id="SSF141868">
    <property type="entry name" value="EAL domain-like"/>
    <property type="match status" value="1"/>
</dbReference>
<feature type="domain" description="PAC" evidence="3">
    <location>
        <begin position="144"/>
        <end position="195"/>
    </location>
</feature>
<evidence type="ECO:0000259" key="5">
    <source>
        <dbReference type="PROSITE" id="PS50887"/>
    </source>
</evidence>
<dbReference type="CDD" id="cd01948">
    <property type="entry name" value="EAL"/>
    <property type="match status" value="1"/>
</dbReference>
<name>A0A5K1I7A1_9GAMM</name>
<dbReference type="InterPro" id="IPR000160">
    <property type="entry name" value="GGDEF_dom"/>
</dbReference>
<keyword evidence="7" id="KW-1185">Reference proteome</keyword>
<accession>A0A5K1I7A1</accession>
<feature type="transmembrane region" description="Helical" evidence="1">
    <location>
        <begin position="25"/>
        <end position="49"/>
    </location>
</feature>
<dbReference type="SMART" id="SM00052">
    <property type="entry name" value="EAL"/>
    <property type="match status" value="1"/>
</dbReference>